<dbReference type="FunFam" id="3.20.20.100:FF:000007">
    <property type="entry name" value="NAD(P)H-dependent D-xylose reductase xyl1"/>
    <property type="match status" value="1"/>
</dbReference>
<dbReference type="PANTHER" id="PTHR11732">
    <property type="entry name" value="ALDO/KETO REDUCTASE"/>
    <property type="match status" value="1"/>
</dbReference>
<dbReference type="Gene3D" id="3.20.20.100">
    <property type="entry name" value="NADP-dependent oxidoreductase domain"/>
    <property type="match status" value="1"/>
</dbReference>
<dbReference type="GeneID" id="27687382"/>
<dbReference type="PROSITE" id="PS00063">
    <property type="entry name" value="ALDOKETO_REDUCTASE_3"/>
    <property type="match status" value="1"/>
</dbReference>
<dbReference type="EMBL" id="KQ257455">
    <property type="protein sequence ID" value="KND00784.1"/>
    <property type="molecule type" value="Genomic_DNA"/>
</dbReference>
<dbReference type="STRING" id="645134.A0A0L0HIY0"/>
<sequence>MTVFTLNTGAKIPAIGLGTWKSEPGQVGEAVKAAIEAGYRHIDGAYAYENEKEIGETLSKLFSSKTIKRSDLFYTSKLWNTFHDPKDVEKGLNETLNNLGLEYLDLYLMHWPVAFKPGTSEVVDVDYVETWKAMEKLVQTGKVKAIGVSNFDIPHLERLLSSTSIIPAVNQVELHPYLPQPSLLAFTKKHNILLTAYSPLGSGGSPSLLSDSTITEIAKKHAKDPGQVLVGWAVQRGTAVIPKSVNPKRIKSNLDIAVLDNEDLKRIESVTTRKRFVDPKSFWGVDVFDGFGEETK</sequence>
<reference evidence="7 8" key="1">
    <citation type="submission" date="2009-08" db="EMBL/GenBank/DDBJ databases">
        <title>The Genome Sequence of Spizellomyces punctatus strain DAOM BR117.</title>
        <authorList>
            <consortium name="The Broad Institute Genome Sequencing Platform"/>
            <person name="Russ C."/>
            <person name="Cuomo C."/>
            <person name="Shea T."/>
            <person name="Young S.K."/>
            <person name="Zeng Q."/>
            <person name="Koehrsen M."/>
            <person name="Haas B."/>
            <person name="Borodovsky M."/>
            <person name="Guigo R."/>
            <person name="Alvarado L."/>
            <person name="Berlin A."/>
            <person name="Bochicchio J."/>
            <person name="Borenstein D."/>
            <person name="Chapman S."/>
            <person name="Chen Z."/>
            <person name="Engels R."/>
            <person name="Freedman E."/>
            <person name="Gellesch M."/>
            <person name="Goldberg J."/>
            <person name="Griggs A."/>
            <person name="Gujja S."/>
            <person name="Heiman D."/>
            <person name="Hepburn T."/>
            <person name="Howarth C."/>
            <person name="Jen D."/>
            <person name="Larson L."/>
            <person name="Lewis B."/>
            <person name="Mehta T."/>
            <person name="Park D."/>
            <person name="Pearson M."/>
            <person name="Roberts A."/>
            <person name="Saif S."/>
            <person name="Shenoy N."/>
            <person name="Sisk P."/>
            <person name="Stolte C."/>
            <person name="Sykes S."/>
            <person name="Thomson T."/>
            <person name="Walk T."/>
            <person name="White J."/>
            <person name="Yandava C."/>
            <person name="Burger G."/>
            <person name="Gray M.W."/>
            <person name="Holland P.W.H."/>
            <person name="King N."/>
            <person name="Lang F.B.F."/>
            <person name="Roger A.J."/>
            <person name="Ruiz-Trillo I."/>
            <person name="Lander E."/>
            <person name="Nusbaum C."/>
        </authorList>
    </citation>
    <scope>NUCLEOTIDE SEQUENCE [LARGE SCALE GENOMIC DNA]</scope>
    <source>
        <strain evidence="7 8">DAOM BR117</strain>
    </source>
</reference>
<dbReference type="InterPro" id="IPR023210">
    <property type="entry name" value="NADP_OxRdtase_dom"/>
</dbReference>
<gene>
    <name evidence="7" type="ORF">SPPG_03897</name>
</gene>
<evidence type="ECO:0000256" key="4">
    <source>
        <dbReference type="PIRSR" id="PIRSR000097-2"/>
    </source>
</evidence>
<dbReference type="PRINTS" id="PR00069">
    <property type="entry name" value="ALDKETRDTASE"/>
</dbReference>
<dbReference type="PIRSF" id="PIRSF000097">
    <property type="entry name" value="AKR"/>
    <property type="match status" value="1"/>
</dbReference>
<dbReference type="OrthoDB" id="416253at2759"/>
<dbReference type="eggNOG" id="KOG1577">
    <property type="taxonomic scope" value="Eukaryota"/>
</dbReference>
<evidence type="ECO:0000256" key="5">
    <source>
        <dbReference type="PIRSR" id="PIRSR000097-3"/>
    </source>
</evidence>
<dbReference type="Pfam" id="PF00248">
    <property type="entry name" value="Aldo_ket_red"/>
    <property type="match status" value="1"/>
</dbReference>
<evidence type="ECO:0000259" key="6">
    <source>
        <dbReference type="Pfam" id="PF00248"/>
    </source>
</evidence>
<dbReference type="GO" id="GO:0016491">
    <property type="term" value="F:oxidoreductase activity"/>
    <property type="evidence" value="ECO:0007669"/>
    <property type="project" value="UniProtKB-KW"/>
</dbReference>
<dbReference type="VEuPathDB" id="FungiDB:SPPG_03897"/>
<organism evidence="7 8">
    <name type="scientific">Spizellomyces punctatus (strain DAOM BR117)</name>
    <dbReference type="NCBI Taxonomy" id="645134"/>
    <lineage>
        <taxon>Eukaryota</taxon>
        <taxon>Fungi</taxon>
        <taxon>Fungi incertae sedis</taxon>
        <taxon>Chytridiomycota</taxon>
        <taxon>Chytridiomycota incertae sedis</taxon>
        <taxon>Chytridiomycetes</taxon>
        <taxon>Spizellomycetales</taxon>
        <taxon>Spizellomycetaceae</taxon>
        <taxon>Spizellomyces</taxon>
    </lineage>
</organism>
<evidence type="ECO:0000256" key="3">
    <source>
        <dbReference type="PIRSR" id="PIRSR000097-1"/>
    </source>
</evidence>
<evidence type="ECO:0000256" key="2">
    <source>
        <dbReference type="ARBA" id="ARBA00023002"/>
    </source>
</evidence>
<dbReference type="SUPFAM" id="SSF51430">
    <property type="entry name" value="NAD(P)-linked oxidoreductase"/>
    <property type="match status" value="1"/>
</dbReference>
<accession>A0A0L0HIY0</accession>
<comment type="similarity">
    <text evidence="1">Belongs to the aldo/keto reductase family.</text>
</comment>
<dbReference type="RefSeq" id="XP_016608823.1">
    <property type="nucleotide sequence ID" value="XM_016752146.1"/>
</dbReference>
<dbReference type="PROSITE" id="PS00798">
    <property type="entry name" value="ALDOKETO_REDUCTASE_1"/>
    <property type="match status" value="1"/>
</dbReference>
<dbReference type="OMA" id="KLWGTEQ"/>
<dbReference type="Proteomes" id="UP000053201">
    <property type="component" value="Unassembled WGS sequence"/>
</dbReference>
<dbReference type="InterPro" id="IPR018170">
    <property type="entry name" value="Aldo/ket_reductase_CS"/>
</dbReference>
<keyword evidence="8" id="KW-1185">Reference proteome</keyword>
<evidence type="ECO:0000256" key="1">
    <source>
        <dbReference type="ARBA" id="ARBA00007905"/>
    </source>
</evidence>
<keyword evidence="2" id="KW-0560">Oxidoreductase</keyword>
<dbReference type="InterPro" id="IPR020471">
    <property type="entry name" value="AKR"/>
</dbReference>
<dbReference type="PROSITE" id="PS00062">
    <property type="entry name" value="ALDOKETO_REDUCTASE_2"/>
    <property type="match status" value="1"/>
</dbReference>
<dbReference type="AlphaFoldDB" id="A0A0L0HIY0"/>
<feature type="active site" description="Proton donor" evidence="3">
    <location>
        <position position="48"/>
    </location>
</feature>
<evidence type="ECO:0000313" key="8">
    <source>
        <dbReference type="Proteomes" id="UP000053201"/>
    </source>
</evidence>
<proteinExistence type="inferred from homology"/>
<feature type="site" description="Lowers pKa of active site Tyr" evidence="5">
    <location>
        <position position="77"/>
    </location>
</feature>
<dbReference type="InterPro" id="IPR036812">
    <property type="entry name" value="NAD(P)_OxRdtase_dom_sf"/>
</dbReference>
<feature type="binding site" evidence="4">
    <location>
        <position position="110"/>
    </location>
    <ligand>
        <name>substrate</name>
    </ligand>
</feature>
<evidence type="ECO:0000313" key="7">
    <source>
        <dbReference type="EMBL" id="KND00784.1"/>
    </source>
</evidence>
<dbReference type="FunCoup" id="A0A0L0HIY0">
    <property type="interactions" value="365"/>
</dbReference>
<protein>
    <recommendedName>
        <fullName evidence="6">NADP-dependent oxidoreductase domain-containing protein</fullName>
    </recommendedName>
</protein>
<feature type="domain" description="NADP-dependent oxidoreductase" evidence="6">
    <location>
        <begin position="15"/>
        <end position="270"/>
    </location>
</feature>
<name>A0A0L0HIY0_SPIPD</name>
<dbReference type="InParanoid" id="A0A0L0HIY0"/>